<evidence type="ECO:0000313" key="4">
    <source>
        <dbReference type="Proteomes" id="UP000440578"/>
    </source>
</evidence>
<comment type="caution">
    <text evidence="3">The sequence shown here is derived from an EMBL/GenBank/DDBJ whole genome shotgun (WGS) entry which is preliminary data.</text>
</comment>
<feature type="region of interest" description="Disordered" evidence="1">
    <location>
        <begin position="171"/>
        <end position="191"/>
    </location>
</feature>
<dbReference type="Proteomes" id="UP000440578">
    <property type="component" value="Unassembled WGS sequence"/>
</dbReference>
<dbReference type="AlphaFoldDB" id="A0A6A4WNB3"/>
<evidence type="ECO:0000256" key="2">
    <source>
        <dbReference type="SAM" id="SignalP"/>
    </source>
</evidence>
<protein>
    <submittedName>
        <fullName evidence="3">Uncharacterized protein</fullName>
    </submittedName>
</protein>
<reference evidence="3 4" key="1">
    <citation type="submission" date="2019-07" db="EMBL/GenBank/DDBJ databases">
        <title>Draft genome assembly of a fouling barnacle, Amphibalanus amphitrite (Darwin, 1854): The first reference genome for Thecostraca.</title>
        <authorList>
            <person name="Kim W."/>
        </authorList>
    </citation>
    <scope>NUCLEOTIDE SEQUENCE [LARGE SCALE GENOMIC DNA]</scope>
    <source>
        <strain evidence="3">SNU_AA5</strain>
        <tissue evidence="3">Soma without cirri and trophi</tissue>
    </source>
</reference>
<evidence type="ECO:0000313" key="3">
    <source>
        <dbReference type="EMBL" id="KAF0306779.1"/>
    </source>
</evidence>
<accession>A0A6A4WNB3</accession>
<organism evidence="3 4">
    <name type="scientific">Amphibalanus amphitrite</name>
    <name type="common">Striped barnacle</name>
    <name type="synonym">Balanus amphitrite</name>
    <dbReference type="NCBI Taxonomy" id="1232801"/>
    <lineage>
        <taxon>Eukaryota</taxon>
        <taxon>Metazoa</taxon>
        <taxon>Ecdysozoa</taxon>
        <taxon>Arthropoda</taxon>
        <taxon>Crustacea</taxon>
        <taxon>Multicrustacea</taxon>
        <taxon>Cirripedia</taxon>
        <taxon>Thoracica</taxon>
        <taxon>Thoracicalcarea</taxon>
        <taxon>Balanomorpha</taxon>
        <taxon>Balanoidea</taxon>
        <taxon>Balanidae</taxon>
        <taxon>Amphibalaninae</taxon>
        <taxon>Amphibalanus</taxon>
    </lineage>
</organism>
<gene>
    <name evidence="3" type="ORF">FJT64_021781</name>
</gene>
<proteinExistence type="predicted"/>
<feature type="compositionally biased region" description="Polar residues" evidence="1">
    <location>
        <begin position="171"/>
        <end position="189"/>
    </location>
</feature>
<dbReference type="EMBL" id="VIIS01000630">
    <property type="protein sequence ID" value="KAF0306779.1"/>
    <property type="molecule type" value="Genomic_DNA"/>
</dbReference>
<keyword evidence="2" id="KW-0732">Signal</keyword>
<evidence type="ECO:0000256" key="1">
    <source>
        <dbReference type="SAM" id="MobiDB-lite"/>
    </source>
</evidence>
<name>A0A6A4WNB3_AMPAM</name>
<feature type="chain" id="PRO_5025384083" evidence="2">
    <location>
        <begin position="20"/>
        <end position="253"/>
    </location>
</feature>
<keyword evidence="4" id="KW-1185">Reference proteome</keyword>
<feature type="signal peptide" evidence="2">
    <location>
        <begin position="1"/>
        <end position="19"/>
    </location>
</feature>
<sequence>MGRRAVVCVLWTLAAAVAAGPPTPAPDSAALPSDLRCLQYGPQCAAVDAAEPLARRRLVRLLGEGAARRLGGQRLRQAGLQLVLPCCGAEPRSPPPVAELAAAMVGALVPALRPLAPRRAGDPARLASAADLITASTARCYSVSGQQLLTAWQAFVNIVIGTADSMNTTDILTSNNNQESSGDSHSQTNREQEMEDFLIHVQRFCVMESHSRASFSLPHWIEFLDVLPRLQQLPRCGVPFAIPRTIGEFPVVV</sequence>